<name>A0A9P3LKD8_9APHY</name>
<evidence type="ECO:0000313" key="7">
    <source>
        <dbReference type="Proteomes" id="UP000703269"/>
    </source>
</evidence>
<evidence type="ECO:0000256" key="1">
    <source>
        <dbReference type="ARBA" id="ARBA00022723"/>
    </source>
</evidence>
<dbReference type="SUPFAM" id="SSF144232">
    <property type="entry name" value="HIT/MYND zinc finger-like"/>
    <property type="match status" value="1"/>
</dbReference>
<evidence type="ECO:0000259" key="5">
    <source>
        <dbReference type="PROSITE" id="PS50865"/>
    </source>
</evidence>
<dbReference type="GO" id="GO:0008270">
    <property type="term" value="F:zinc ion binding"/>
    <property type="evidence" value="ECO:0007669"/>
    <property type="project" value="UniProtKB-KW"/>
</dbReference>
<dbReference type="Proteomes" id="UP000703269">
    <property type="component" value="Unassembled WGS sequence"/>
</dbReference>
<proteinExistence type="predicted"/>
<dbReference type="PROSITE" id="PS01360">
    <property type="entry name" value="ZF_MYND_1"/>
    <property type="match status" value="1"/>
</dbReference>
<keyword evidence="1" id="KW-0479">Metal-binding</keyword>
<comment type="caution">
    <text evidence="6">The sequence shown here is derived from an EMBL/GenBank/DDBJ whole genome shotgun (WGS) entry which is preliminary data.</text>
</comment>
<dbReference type="EMBL" id="BPQB01000088">
    <property type="protein sequence ID" value="GJE98458.1"/>
    <property type="molecule type" value="Genomic_DNA"/>
</dbReference>
<evidence type="ECO:0000313" key="6">
    <source>
        <dbReference type="EMBL" id="GJE98458.1"/>
    </source>
</evidence>
<keyword evidence="2 4" id="KW-0863">Zinc-finger</keyword>
<dbReference type="Gene3D" id="6.10.140.2220">
    <property type="match status" value="1"/>
</dbReference>
<evidence type="ECO:0000256" key="3">
    <source>
        <dbReference type="ARBA" id="ARBA00022833"/>
    </source>
</evidence>
<sequence>MADMLAKNARVHDRLPRGTDFTKAEYDEIQNQLNAMSLLSDADRDPIYLAFSAAHLSALVAALREMDLATQRWAVSTYIQILSVLPRPPANVYLRRFLRAPGAAGLPGLVARHFVAGIECMRPSGPGHLCALLADLLVWCSTHMGDDRRAAVDKALRDKVAAKVRGLCRRPDLRRLPEGERDDMDRLPAMMRSIDSQPAGSYVKATRRELAKGIPSQKRCGVCRQAAGMTCSQCKAVRYCSTECQTKGWKSGHNLTCWRMLDADGHDF</sequence>
<keyword evidence="7" id="KW-1185">Reference proteome</keyword>
<dbReference type="Pfam" id="PF01753">
    <property type="entry name" value="zf-MYND"/>
    <property type="match status" value="1"/>
</dbReference>
<keyword evidence="3" id="KW-0862">Zinc</keyword>
<accession>A0A9P3LKD8</accession>
<feature type="domain" description="MYND-type" evidence="5">
    <location>
        <begin position="220"/>
        <end position="257"/>
    </location>
</feature>
<gene>
    <name evidence="6" type="ORF">PsYK624_146900</name>
</gene>
<dbReference type="OrthoDB" id="341421at2759"/>
<dbReference type="PROSITE" id="PS50865">
    <property type="entry name" value="ZF_MYND_2"/>
    <property type="match status" value="1"/>
</dbReference>
<organism evidence="6 7">
    <name type="scientific">Phanerochaete sordida</name>
    <dbReference type="NCBI Taxonomy" id="48140"/>
    <lineage>
        <taxon>Eukaryota</taxon>
        <taxon>Fungi</taxon>
        <taxon>Dikarya</taxon>
        <taxon>Basidiomycota</taxon>
        <taxon>Agaricomycotina</taxon>
        <taxon>Agaricomycetes</taxon>
        <taxon>Polyporales</taxon>
        <taxon>Phanerochaetaceae</taxon>
        <taxon>Phanerochaete</taxon>
    </lineage>
</organism>
<evidence type="ECO:0000256" key="2">
    <source>
        <dbReference type="ARBA" id="ARBA00022771"/>
    </source>
</evidence>
<reference evidence="6 7" key="1">
    <citation type="submission" date="2021-08" db="EMBL/GenBank/DDBJ databases">
        <title>Draft Genome Sequence of Phanerochaete sordida strain YK-624.</title>
        <authorList>
            <person name="Mori T."/>
            <person name="Dohra H."/>
            <person name="Suzuki T."/>
            <person name="Kawagishi H."/>
            <person name="Hirai H."/>
        </authorList>
    </citation>
    <scope>NUCLEOTIDE SEQUENCE [LARGE SCALE GENOMIC DNA]</scope>
    <source>
        <strain evidence="6 7">YK-624</strain>
    </source>
</reference>
<evidence type="ECO:0000256" key="4">
    <source>
        <dbReference type="PROSITE-ProRule" id="PRU00134"/>
    </source>
</evidence>
<dbReference type="InterPro" id="IPR002893">
    <property type="entry name" value="Znf_MYND"/>
</dbReference>
<protein>
    <submittedName>
        <fullName evidence="6">Zinc finger MYND domain-containing protein</fullName>
    </submittedName>
</protein>
<dbReference type="AlphaFoldDB" id="A0A9P3LKD8"/>